<proteinExistence type="predicted"/>
<dbReference type="Proteomes" id="UP000324255">
    <property type="component" value="Unassembled WGS sequence"/>
</dbReference>
<gene>
    <name evidence="1" type="ORF">F3I20_07030</name>
</gene>
<evidence type="ECO:0000313" key="2">
    <source>
        <dbReference type="Proteomes" id="UP000324255"/>
    </source>
</evidence>
<accession>A0AB34CMZ5</accession>
<organism evidence="1 2">
    <name type="scientific">Candidatus Pantoea gossypiicola</name>
    <dbReference type="NCBI Taxonomy" id="2608008"/>
    <lineage>
        <taxon>Bacteria</taxon>
        <taxon>Pseudomonadati</taxon>
        <taxon>Pseudomonadota</taxon>
        <taxon>Gammaproteobacteria</taxon>
        <taxon>Enterobacterales</taxon>
        <taxon>Erwiniaceae</taxon>
        <taxon>Pantoea</taxon>
    </lineage>
</organism>
<dbReference type="RefSeq" id="WP_150037393.1">
    <property type="nucleotide sequence ID" value="NZ_VWVM01000004.1"/>
</dbReference>
<keyword evidence="2" id="KW-1185">Reference proteome</keyword>
<dbReference type="AlphaFoldDB" id="A0AB34CMZ5"/>
<sequence length="108" mass="12503">MGDKLLSVKLQKDILRALSIFHPRPMTAKQYLSCFDDVNEFVMLINISELIRRDLIHPEAIRYCDDEPFLCVGRLRLQAKGLEVATREYHHGAVKQLQSDLSRNSQPH</sequence>
<reference evidence="1 2" key="1">
    <citation type="submission" date="2019-09" db="EMBL/GenBank/DDBJ databases">
        <title>Genomic diversity of phyloplane-associated Pantoea species in Pakistan cotton crop.</title>
        <authorList>
            <person name="Tufail M.R."/>
            <person name="Cook D.R."/>
        </authorList>
    </citation>
    <scope>NUCLEOTIDE SEQUENCE [LARGE SCALE GENOMIC DNA]</scope>
    <source>
        <strain evidence="1 2">B_8</strain>
    </source>
</reference>
<protein>
    <submittedName>
        <fullName evidence="1">Uncharacterized protein</fullName>
    </submittedName>
</protein>
<dbReference type="EMBL" id="VWVM01000004">
    <property type="protein sequence ID" value="KAA6126807.1"/>
    <property type="molecule type" value="Genomic_DNA"/>
</dbReference>
<evidence type="ECO:0000313" key="1">
    <source>
        <dbReference type="EMBL" id="KAA6126807.1"/>
    </source>
</evidence>
<name>A0AB34CMZ5_9GAMM</name>
<comment type="caution">
    <text evidence="1">The sequence shown here is derived from an EMBL/GenBank/DDBJ whole genome shotgun (WGS) entry which is preliminary data.</text>
</comment>